<keyword evidence="2" id="KW-1185">Reference proteome</keyword>
<evidence type="ECO:0000313" key="1">
    <source>
        <dbReference type="EMBL" id="GAA2608024.1"/>
    </source>
</evidence>
<reference evidence="1 2" key="1">
    <citation type="journal article" date="2019" name="Int. J. Syst. Evol. Microbiol.">
        <title>The Global Catalogue of Microorganisms (GCM) 10K type strain sequencing project: providing services to taxonomists for standard genome sequencing and annotation.</title>
        <authorList>
            <consortium name="The Broad Institute Genomics Platform"/>
            <consortium name="The Broad Institute Genome Sequencing Center for Infectious Disease"/>
            <person name="Wu L."/>
            <person name="Ma J."/>
        </authorList>
    </citation>
    <scope>NUCLEOTIDE SEQUENCE [LARGE SCALE GENOMIC DNA]</scope>
    <source>
        <strain evidence="1 2">JCM 6833</strain>
    </source>
</reference>
<proteinExistence type="predicted"/>
<organism evidence="1 2">
    <name type="scientific">Actinomadura fulvescens</name>
    <dbReference type="NCBI Taxonomy" id="46160"/>
    <lineage>
        <taxon>Bacteria</taxon>
        <taxon>Bacillati</taxon>
        <taxon>Actinomycetota</taxon>
        <taxon>Actinomycetes</taxon>
        <taxon>Streptosporangiales</taxon>
        <taxon>Thermomonosporaceae</taxon>
        <taxon>Actinomadura</taxon>
    </lineage>
</organism>
<dbReference type="EMBL" id="BAAATD010000006">
    <property type="protein sequence ID" value="GAA2608024.1"/>
    <property type="molecule type" value="Genomic_DNA"/>
</dbReference>
<name>A0ABN3Q0H0_9ACTN</name>
<accession>A0ABN3Q0H0</accession>
<dbReference type="RefSeq" id="WP_344544216.1">
    <property type="nucleotide sequence ID" value="NZ_BAAATD010000006.1"/>
</dbReference>
<dbReference type="Proteomes" id="UP001501509">
    <property type="component" value="Unassembled WGS sequence"/>
</dbReference>
<sequence>MKEAAQGTALPEKRLHKWITRALDGGEVEVRSAVPIGDVTHSVMVELRALGIKSTEVCAAGLGYADELARSPEIAIGMRFDETYSFQGGRLRIGTGRQPIGPDKAEYWERGPDGRNRRKPIRMAVWTGRRHELHVVQYGGEVERLLSIFRQFQIRETTHGVICTPRNAKETIFYEGPTAIFGIPQLGILEVEQFTKQVARALPGHRGTPVAGGDLYAGQMASGDNYYLLRSRNAKVTLVPDARPQVLAQALETLQVDWRAGR</sequence>
<protein>
    <submittedName>
        <fullName evidence="1">Uncharacterized protein</fullName>
    </submittedName>
</protein>
<evidence type="ECO:0000313" key="2">
    <source>
        <dbReference type="Proteomes" id="UP001501509"/>
    </source>
</evidence>
<comment type="caution">
    <text evidence="1">The sequence shown here is derived from an EMBL/GenBank/DDBJ whole genome shotgun (WGS) entry which is preliminary data.</text>
</comment>
<gene>
    <name evidence="1" type="ORF">GCM10010411_47820</name>
</gene>